<feature type="transmembrane region" description="Helical" evidence="1">
    <location>
        <begin position="99"/>
        <end position="119"/>
    </location>
</feature>
<feature type="transmembrane region" description="Helical" evidence="1">
    <location>
        <begin position="38"/>
        <end position="56"/>
    </location>
</feature>
<dbReference type="InParanoid" id="A0A165Q6J5"/>
<keyword evidence="3" id="KW-1185">Reference proteome</keyword>
<keyword evidence="1" id="KW-1133">Transmembrane helix</keyword>
<dbReference type="AlphaFoldDB" id="A0A165Q6J5"/>
<keyword evidence="1" id="KW-0472">Membrane</keyword>
<gene>
    <name evidence="2" type="ORF">NEOLEDRAFT_1150279</name>
</gene>
<keyword evidence="1" id="KW-0812">Transmembrane</keyword>
<reference evidence="2 3" key="1">
    <citation type="journal article" date="2016" name="Mol. Biol. Evol.">
        <title>Comparative Genomics of Early-Diverging Mushroom-Forming Fungi Provides Insights into the Origins of Lignocellulose Decay Capabilities.</title>
        <authorList>
            <person name="Nagy L.G."/>
            <person name="Riley R."/>
            <person name="Tritt A."/>
            <person name="Adam C."/>
            <person name="Daum C."/>
            <person name="Floudas D."/>
            <person name="Sun H."/>
            <person name="Yadav J.S."/>
            <person name="Pangilinan J."/>
            <person name="Larsson K.H."/>
            <person name="Matsuura K."/>
            <person name="Barry K."/>
            <person name="Labutti K."/>
            <person name="Kuo R."/>
            <person name="Ohm R.A."/>
            <person name="Bhattacharya S.S."/>
            <person name="Shirouzu T."/>
            <person name="Yoshinaga Y."/>
            <person name="Martin F.M."/>
            <person name="Grigoriev I.V."/>
            <person name="Hibbett D.S."/>
        </authorList>
    </citation>
    <scope>NUCLEOTIDE SEQUENCE [LARGE SCALE GENOMIC DNA]</scope>
    <source>
        <strain evidence="2 3">HHB14362 ss-1</strain>
    </source>
</reference>
<proteinExistence type="predicted"/>
<evidence type="ECO:0000313" key="3">
    <source>
        <dbReference type="Proteomes" id="UP000076761"/>
    </source>
</evidence>
<dbReference type="Proteomes" id="UP000076761">
    <property type="component" value="Unassembled WGS sequence"/>
</dbReference>
<sequence length="138" mass="14920">MPTERAAGHINKDFLDGVKVTLMVVRVTIIVDNTRNRIIASATILYTISLHLAWTVQSILALEEEDMVLVVVLVINRSVPSIGIIVLTCLIILDSTKSTLVGCATVLVGLLVPILMVILPMTVRRNDASEGGSTEQDV</sequence>
<evidence type="ECO:0000313" key="2">
    <source>
        <dbReference type="EMBL" id="KZT21989.1"/>
    </source>
</evidence>
<feature type="transmembrane region" description="Helical" evidence="1">
    <location>
        <begin position="68"/>
        <end position="93"/>
    </location>
</feature>
<organism evidence="2 3">
    <name type="scientific">Neolentinus lepideus HHB14362 ss-1</name>
    <dbReference type="NCBI Taxonomy" id="1314782"/>
    <lineage>
        <taxon>Eukaryota</taxon>
        <taxon>Fungi</taxon>
        <taxon>Dikarya</taxon>
        <taxon>Basidiomycota</taxon>
        <taxon>Agaricomycotina</taxon>
        <taxon>Agaricomycetes</taxon>
        <taxon>Gloeophyllales</taxon>
        <taxon>Gloeophyllaceae</taxon>
        <taxon>Neolentinus</taxon>
    </lineage>
</organism>
<evidence type="ECO:0000256" key="1">
    <source>
        <dbReference type="SAM" id="Phobius"/>
    </source>
</evidence>
<accession>A0A165Q6J5</accession>
<protein>
    <submittedName>
        <fullName evidence="2">Uncharacterized protein</fullName>
    </submittedName>
</protein>
<dbReference type="EMBL" id="KV425600">
    <property type="protein sequence ID" value="KZT21989.1"/>
    <property type="molecule type" value="Genomic_DNA"/>
</dbReference>
<name>A0A165Q6J5_9AGAM</name>